<dbReference type="PRINTS" id="PR00103">
    <property type="entry name" value="CAMPKINASE"/>
</dbReference>
<dbReference type="InterPro" id="IPR036388">
    <property type="entry name" value="WH-like_DNA-bd_sf"/>
</dbReference>
<dbReference type="EMBL" id="NWTK01000001">
    <property type="protein sequence ID" value="PKR55731.1"/>
    <property type="molecule type" value="Genomic_DNA"/>
</dbReference>
<dbReference type="InterPro" id="IPR014710">
    <property type="entry name" value="RmlC-like_jellyroll"/>
</dbReference>
<dbReference type="PROSITE" id="PS50042">
    <property type="entry name" value="CNMP_BINDING_3"/>
    <property type="match status" value="1"/>
</dbReference>
<dbReference type="InterPro" id="IPR050397">
    <property type="entry name" value="Env_Response_Regulators"/>
</dbReference>
<dbReference type="InterPro" id="IPR016181">
    <property type="entry name" value="Acyl_CoA_acyltransferase"/>
</dbReference>
<organism evidence="2 3">
    <name type="scientific">Thalassospira marina</name>
    <dbReference type="NCBI Taxonomy" id="2048283"/>
    <lineage>
        <taxon>Bacteria</taxon>
        <taxon>Pseudomonadati</taxon>
        <taxon>Pseudomonadota</taxon>
        <taxon>Alphaproteobacteria</taxon>
        <taxon>Rhodospirillales</taxon>
        <taxon>Thalassospiraceae</taxon>
        <taxon>Thalassospira</taxon>
    </lineage>
</organism>
<dbReference type="InterPro" id="IPR000595">
    <property type="entry name" value="cNMP-bd_dom"/>
</dbReference>
<dbReference type="GO" id="GO:0003700">
    <property type="term" value="F:DNA-binding transcription factor activity"/>
    <property type="evidence" value="ECO:0007669"/>
    <property type="project" value="TreeGrafter"/>
</dbReference>
<dbReference type="InterPro" id="IPR054597">
    <property type="entry name" value="FeeM_cat"/>
</dbReference>
<gene>
    <name evidence="2" type="ORF">COO20_00460</name>
</gene>
<dbReference type="PANTHER" id="PTHR24567">
    <property type="entry name" value="CRP FAMILY TRANSCRIPTIONAL REGULATORY PROTEIN"/>
    <property type="match status" value="1"/>
</dbReference>
<evidence type="ECO:0000313" key="3">
    <source>
        <dbReference type="Proteomes" id="UP000233597"/>
    </source>
</evidence>
<dbReference type="Gene3D" id="2.60.120.10">
    <property type="entry name" value="Jelly Rolls"/>
    <property type="match status" value="1"/>
</dbReference>
<evidence type="ECO:0000313" key="2">
    <source>
        <dbReference type="EMBL" id="PKR55731.1"/>
    </source>
</evidence>
<dbReference type="RefSeq" id="WP_101263725.1">
    <property type="nucleotide sequence ID" value="NZ_NWTK01000001.1"/>
</dbReference>
<comment type="caution">
    <text evidence="2">The sequence shown here is derived from an EMBL/GenBank/DDBJ whole genome shotgun (WGS) entry which is preliminary data.</text>
</comment>
<dbReference type="PROSITE" id="PS00889">
    <property type="entry name" value="CNMP_BINDING_2"/>
    <property type="match status" value="1"/>
</dbReference>
<reference evidence="2 3" key="1">
    <citation type="submission" date="2017-09" db="EMBL/GenBank/DDBJ databases">
        <title>Biodiversity and function of Thalassospira species in the particle-attached aromatic-hydrocarbon-degrading consortia from the surface seawater of the South China Sea.</title>
        <authorList>
            <person name="Dong C."/>
            <person name="Liu R."/>
            <person name="Shao Z."/>
        </authorList>
    </citation>
    <scope>NUCLEOTIDE SEQUENCE [LARGE SCALE GENOMIC DNA]</scope>
    <source>
        <strain evidence="2 3">CSC1P2</strain>
    </source>
</reference>
<feature type="domain" description="Cyclic nucleotide-binding" evidence="1">
    <location>
        <begin position="209"/>
        <end position="290"/>
    </location>
</feature>
<evidence type="ECO:0000259" key="1">
    <source>
        <dbReference type="PROSITE" id="PS50042"/>
    </source>
</evidence>
<dbReference type="Pfam" id="PF00027">
    <property type="entry name" value="cNMP_binding"/>
    <property type="match status" value="1"/>
</dbReference>
<sequence length="400" mass="44912">MSIRIKVAKTDKELSDVYRLRYQVYSDHGYFADKYDGAVVDLYDAIPSVANLIAYSDDVPVATLRLNRDSALGLPSDHAFDFSGYRQQVTEEERVAGRGAPLFSSAGMLAIAEEWRNRRYVFGGLFRMAADIGHMWGVTHIMATVNVTTAGIYERLGWQRLADPVSIPALGVEILPFASAVEPMYRWAFGMFKDQRGLLDHFSGCFQWYLVDGGKEIFRQDEAGDEAFLITKGSVDIMRHHEGSDRTLRLAKLGAGDMFGELSLIDSSPRSATAVASRNTELVVINRDVFWEKSNEDPQRLKDLMQILSGRLRDANNLGMIYACGSDDERLAYFTERVRHAAIPDPRNPEVLKSRISIEEFADMALVTAEQAERHLANLQDQGLLEFTARQITFFGGETK</sequence>
<protein>
    <recommendedName>
        <fullName evidence="1">Cyclic nucleotide-binding domain-containing protein</fullName>
    </recommendedName>
</protein>
<dbReference type="Gene3D" id="3.40.630.30">
    <property type="match status" value="1"/>
</dbReference>
<dbReference type="SUPFAM" id="SSF51206">
    <property type="entry name" value="cAMP-binding domain-like"/>
    <property type="match status" value="1"/>
</dbReference>
<dbReference type="AlphaFoldDB" id="A0A2N3KYU3"/>
<accession>A0A2N3KYU3</accession>
<dbReference type="InterPro" id="IPR018490">
    <property type="entry name" value="cNMP-bd_dom_sf"/>
</dbReference>
<dbReference type="GO" id="GO:0005829">
    <property type="term" value="C:cytosol"/>
    <property type="evidence" value="ECO:0007669"/>
    <property type="project" value="TreeGrafter"/>
</dbReference>
<dbReference type="PANTHER" id="PTHR24567:SF74">
    <property type="entry name" value="HTH-TYPE TRANSCRIPTIONAL REGULATOR ARCR"/>
    <property type="match status" value="1"/>
</dbReference>
<proteinExistence type="predicted"/>
<dbReference type="InterPro" id="IPR018488">
    <property type="entry name" value="cNMP-bd_CS"/>
</dbReference>
<dbReference type="SMART" id="SM00100">
    <property type="entry name" value="cNMP"/>
    <property type="match status" value="1"/>
</dbReference>
<dbReference type="Gene3D" id="1.10.10.10">
    <property type="entry name" value="Winged helix-like DNA-binding domain superfamily/Winged helix DNA-binding domain"/>
    <property type="match status" value="1"/>
</dbReference>
<dbReference type="SUPFAM" id="SSF55729">
    <property type="entry name" value="Acyl-CoA N-acyltransferases (Nat)"/>
    <property type="match status" value="1"/>
</dbReference>
<dbReference type="OrthoDB" id="9809206at2"/>
<name>A0A2N3KYU3_9PROT</name>
<dbReference type="Proteomes" id="UP000233597">
    <property type="component" value="Unassembled WGS sequence"/>
</dbReference>
<dbReference type="Pfam" id="PF21926">
    <property type="entry name" value="FeeM"/>
    <property type="match status" value="1"/>
</dbReference>
<dbReference type="CDD" id="cd00038">
    <property type="entry name" value="CAP_ED"/>
    <property type="match status" value="1"/>
</dbReference>